<feature type="domain" description="ABC transmembrane type-1" evidence="10">
    <location>
        <begin position="657"/>
        <end position="939"/>
    </location>
</feature>
<feature type="transmembrane region" description="Helical" evidence="8">
    <location>
        <begin position="284"/>
        <end position="308"/>
    </location>
</feature>
<proteinExistence type="predicted"/>
<keyword evidence="6 8" id="KW-0472">Membrane</keyword>
<dbReference type="CDD" id="cd18543">
    <property type="entry name" value="ABC_6TM_Rv0194_D1_like"/>
    <property type="match status" value="1"/>
</dbReference>
<keyword evidence="4 11" id="KW-0067">ATP-binding</keyword>
<dbReference type="InterPro" id="IPR039421">
    <property type="entry name" value="Type_1_exporter"/>
</dbReference>
<dbReference type="SMART" id="SM00382">
    <property type="entry name" value="AAA"/>
    <property type="match status" value="2"/>
</dbReference>
<keyword evidence="12" id="KW-1185">Reference proteome</keyword>
<dbReference type="InterPro" id="IPR036640">
    <property type="entry name" value="ABC1_TM_sf"/>
</dbReference>
<feature type="transmembrane region" description="Helical" evidence="8">
    <location>
        <begin position="691"/>
        <end position="711"/>
    </location>
</feature>
<dbReference type="SUPFAM" id="SSF90123">
    <property type="entry name" value="ABC transporter transmembrane region"/>
    <property type="match status" value="2"/>
</dbReference>
<dbReference type="Pfam" id="PF00664">
    <property type="entry name" value="ABC_membrane"/>
    <property type="match status" value="2"/>
</dbReference>
<dbReference type="CDD" id="cd18546">
    <property type="entry name" value="ABC_6TM_Rv0194_D2_like"/>
    <property type="match status" value="1"/>
</dbReference>
<dbReference type="Gene3D" id="1.20.1560.10">
    <property type="entry name" value="ABC transporter type 1, transmembrane domain"/>
    <property type="match status" value="2"/>
</dbReference>
<keyword evidence="3" id="KW-0547">Nucleotide-binding</keyword>
<feature type="transmembrane region" description="Helical" evidence="8">
    <location>
        <begin position="138"/>
        <end position="159"/>
    </location>
</feature>
<accession>A0ABX8C4L8</accession>
<evidence type="ECO:0000256" key="1">
    <source>
        <dbReference type="ARBA" id="ARBA00004651"/>
    </source>
</evidence>
<evidence type="ECO:0000256" key="7">
    <source>
        <dbReference type="SAM" id="MobiDB-lite"/>
    </source>
</evidence>
<dbReference type="RefSeq" id="WP_212642207.1">
    <property type="nucleotide sequence ID" value="NZ_CP074132.1"/>
</dbReference>
<feature type="transmembrane region" description="Helical" evidence="8">
    <location>
        <begin position="30"/>
        <end position="56"/>
    </location>
</feature>
<dbReference type="Pfam" id="PF00005">
    <property type="entry name" value="ABC_tran"/>
    <property type="match status" value="2"/>
</dbReference>
<dbReference type="InterPro" id="IPR003439">
    <property type="entry name" value="ABC_transporter-like_ATP-bd"/>
</dbReference>
<comment type="subcellular location">
    <subcellularLocation>
        <location evidence="1">Cell membrane</location>
        <topology evidence="1">Multi-pass membrane protein</topology>
    </subcellularLocation>
</comment>
<evidence type="ECO:0000256" key="5">
    <source>
        <dbReference type="ARBA" id="ARBA00022989"/>
    </source>
</evidence>
<dbReference type="PROSITE" id="PS50929">
    <property type="entry name" value="ABC_TM1F"/>
    <property type="match status" value="2"/>
</dbReference>
<dbReference type="Proteomes" id="UP000678016">
    <property type="component" value="Chromosome"/>
</dbReference>
<evidence type="ECO:0000259" key="10">
    <source>
        <dbReference type="PROSITE" id="PS50929"/>
    </source>
</evidence>
<feature type="region of interest" description="Disordered" evidence="7">
    <location>
        <begin position="586"/>
        <end position="642"/>
    </location>
</feature>
<evidence type="ECO:0000259" key="9">
    <source>
        <dbReference type="PROSITE" id="PS50893"/>
    </source>
</evidence>
<organism evidence="11 12">
    <name type="scientific">Nocardiopsis akebiae</name>
    <dbReference type="NCBI Taxonomy" id="2831968"/>
    <lineage>
        <taxon>Bacteria</taxon>
        <taxon>Bacillati</taxon>
        <taxon>Actinomycetota</taxon>
        <taxon>Actinomycetes</taxon>
        <taxon>Streptosporangiales</taxon>
        <taxon>Nocardiopsidaceae</taxon>
        <taxon>Nocardiopsis</taxon>
    </lineage>
</organism>
<keyword evidence="2 8" id="KW-0812">Transmembrane</keyword>
<dbReference type="InterPro" id="IPR011527">
    <property type="entry name" value="ABC1_TM_dom"/>
</dbReference>
<name>A0ABX8C4L8_9ACTN</name>
<sequence length="1218" mass="127152">MPGSPPTEAPADRGRHWVRRLLSACRRHPALAAGVAASAVLGTGLTALAPLAAQIAVDDAVQGRTDRIGVLALALLGAAALQFAGAFARQFLSGKLALGVQHDLRTAVFDSVQRLDGGKQDTLRTGQVMSRANTDLQLVQGLLATAPQALGGFVLIVFAFSAMLWLSPVLTVVAAAVVASFVVVTARVSRRMPPATMAVQRRAAEIAQHVEETVTGVRVVKAFGQEERETRRLADLAARLFGERMRVARMQAAPSATLGVLPYLGQAAVLVAGAWLVARGEVSLGALVAFSGYMVTLTAPSASLSNLVMSAQLVRPAALRVFDLADSRPDVTDAPDAADVPEGPVGVELDGVRFGYTRDSTVLDGLSLRVRPGETLALVGPAGSGKSTVSLLLPRFYDTTGGAVRIGPPGGAVDVRSLRLRSLRAAVGVAFEEPFLFSGSVADNIAYGRPHATREQVRAAARAAGADGFVSALPDGYDTPVGERGLTLSGGQRQRVALARTLMGDPRVLVLDDATSAVDAATEAAMVATLADVTADRTVLLVAHRRSTLALADRIAVLDGGRVVDVGTEAELTRRCPLFARLRAGDGDGVEEPAPAPESGGSPLWPEPVPEAADPEEAALPAADDRPAGRLDRTPPEEPGARFGVRRVLSPVRALLALAVLLVLADALATTALPVVLRWGLDRGVAPGDAGAVAAAGAAALALVAVNWWVLALQPRVVTRTGESALYALRLRVFRHLHRLGVDFHERERGGGTMTRMTTDVTALSTFVESGLTIVVVNGATVLGMVAAMLVLDPGLALVALAVLPVLLAATLYFRRCVSLAYHLSRERIGEVNADLQEQVAGARESQAAGAEDGASARFAALSDRYRRTRLTAQRHIALYFPFVTLLGDVSTAAVLGAGAYRVAEGTLSVGVLTAFLLYLGMFYAPFQQLSVVFDSYQQARVGVDRIGGLLRTPPTAATSRRAVPAPVRRGGGRVRLEGVGFTYPGAGGPALADVTLSADPGETVALVGGTGAGKSTVVRLIARFHDPDRGAVLVDGTDVRDLDPAEHRRRLGVVPQEPHLFTGTVADNVRYGRPGAGDREVEEAVRAVGALDAVAALPRGMRHPVGERGRGLSTGQRQLVALARAQLVDPDVLLLDEPSAGLDPGTERAVLTAMDRLSRGRTTFVVTHSLATAARADRIAVLDGGRVVETGTHAELSASGGAYARLWRSSGAGPVPV</sequence>
<dbReference type="InterPro" id="IPR027417">
    <property type="entry name" value="P-loop_NTPase"/>
</dbReference>
<evidence type="ECO:0000256" key="6">
    <source>
        <dbReference type="ARBA" id="ARBA00023136"/>
    </source>
</evidence>
<evidence type="ECO:0000256" key="3">
    <source>
        <dbReference type="ARBA" id="ARBA00022741"/>
    </source>
</evidence>
<dbReference type="PANTHER" id="PTHR24221">
    <property type="entry name" value="ATP-BINDING CASSETTE SUB-FAMILY B"/>
    <property type="match status" value="1"/>
</dbReference>
<feature type="domain" description="ABC transmembrane type-1" evidence="10">
    <location>
        <begin position="33"/>
        <end position="313"/>
    </location>
</feature>
<feature type="domain" description="ABC transporter" evidence="9">
    <location>
        <begin position="347"/>
        <end position="585"/>
    </location>
</feature>
<dbReference type="PROSITE" id="PS50893">
    <property type="entry name" value="ABC_TRANSPORTER_2"/>
    <property type="match status" value="2"/>
</dbReference>
<evidence type="ECO:0000313" key="12">
    <source>
        <dbReference type="Proteomes" id="UP000678016"/>
    </source>
</evidence>
<feature type="transmembrane region" description="Helical" evidence="8">
    <location>
        <begin position="68"/>
        <end position="88"/>
    </location>
</feature>
<feature type="compositionally biased region" description="Basic and acidic residues" evidence="7">
    <location>
        <begin position="623"/>
        <end position="640"/>
    </location>
</feature>
<feature type="transmembrane region" description="Helical" evidence="8">
    <location>
        <begin position="255"/>
        <end position="278"/>
    </location>
</feature>
<evidence type="ECO:0000256" key="2">
    <source>
        <dbReference type="ARBA" id="ARBA00022692"/>
    </source>
</evidence>
<gene>
    <name evidence="11" type="ORF">KGD83_01690</name>
</gene>
<feature type="transmembrane region" description="Helical" evidence="8">
    <location>
        <begin position="165"/>
        <end position="184"/>
    </location>
</feature>
<dbReference type="SUPFAM" id="SSF52540">
    <property type="entry name" value="P-loop containing nucleoside triphosphate hydrolases"/>
    <property type="match status" value="2"/>
</dbReference>
<evidence type="ECO:0000256" key="4">
    <source>
        <dbReference type="ARBA" id="ARBA00022840"/>
    </source>
</evidence>
<feature type="transmembrane region" description="Helical" evidence="8">
    <location>
        <begin position="907"/>
        <end position="927"/>
    </location>
</feature>
<dbReference type="EMBL" id="CP074132">
    <property type="protein sequence ID" value="QUX29340.1"/>
    <property type="molecule type" value="Genomic_DNA"/>
</dbReference>
<dbReference type="InterPro" id="IPR017871">
    <property type="entry name" value="ABC_transporter-like_CS"/>
</dbReference>
<dbReference type="InterPro" id="IPR003593">
    <property type="entry name" value="AAA+_ATPase"/>
</dbReference>
<feature type="transmembrane region" description="Helical" evidence="8">
    <location>
        <begin position="655"/>
        <end position="679"/>
    </location>
</feature>
<feature type="transmembrane region" description="Helical" evidence="8">
    <location>
        <begin position="796"/>
        <end position="814"/>
    </location>
</feature>
<feature type="domain" description="ABC transporter" evidence="9">
    <location>
        <begin position="975"/>
        <end position="1210"/>
    </location>
</feature>
<dbReference type="PROSITE" id="PS00211">
    <property type="entry name" value="ABC_TRANSPORTER_1"/>
    <property type="match status" value="1"/>
</dbReference>
<feature type="transmembrane region" description="Helical" evidence="8">
    <location>
        <begin position="877"/>
        <end position="901"/>
    </location>
</feature>
<dbReference type="GO" id="GO:0005524">
    <property type="term" value="F:ATP binding"/>
    <property type="evidence" value="ECO:0007669"/>
    <property type="project" value="UniProtKB-KW"/>
</dbReference>
<evidence type="ECO:0000313" key="11">
    <source>
        <dbReference type="EMBL" id="QUX29340.1"/>
    </source>
</evidence>
<evidence type="ECO:0000256" key="8">
    <source>
        <dbReference type="SAM" id="Phobius"/>
    </source>
</evidence>
<keyword evidence="5 8" id="KW-1133">Transmembrane helix</keyword>
<protein>
    <submittedName>
        <fullName evidence="11">ABC transporter ATP-binding protein</fullName>
    </submittedName>
</protein>
<reference evidence="12" key="1">
    <citation type="submission" date="2021-05" db="EMBL/GenBank/DDBJ databases">
        <title>Direct Submission.</title>
        <authorList>
            <person name="Li K."/>
            <person name="Gao J."/>
        </authorList>
    </citation>
    <scope>NUCLEOTIDE SEQUENCE [LARGE SCALE GENOMIC DNA]</scope>
    <source>
        <strain evidence="12">HDS12</strain>
    </source>
</reference>
<dbReference type="Gene3D" id="3.40.50.300">
    <property type="entry name" value="P-loop containing nucleotide triphosphate hydrolases"/>
    <property type="match status" value="2"/>
</dbReference>
<dbReference type="PANTHER" id="PTHR24221:SF654">
    <property type="entry name" value="ATP-BINDING CASSETTE SUB-FAMILY B MEMBER 6"/>
    <property type="match status" value="1"/>
</dbReference>
<feature type="transmembrane region" description="Helical" evidence="8">
    <location>
        <begin position="764"/>
        <end position="790"/>
    </location>
</feature>